<evidence type="ECO:0000313" key="2">
    <source>
        <dbReference type="EMBL" id="KKM82020.1"/>
    </source>
</evidence>
<feature type="compositionally biased region" description="Acidic residues" evidence="1">
    <location>
        <begin position="249"/>
        <end position="261"/>
    </location>
</feature>
<organism evidence="2">
    <name type="scientific">marine sediment metagenome</name>
    <dbReference type="NCBI Taxonomy" id="412755"/>
    <lineage>
        <taxon>unclassified sequences</taxon>
        <taxon>metagenomes</taxon>
        <taxon>ecological metagenomes</taxon>
    </lineage>
</organism>
<gene>
    <name evidence="2" type="ORF">LCGC14_1323780</name>
</gene>
<sequence>MKIKNENELWLYNSTTADVSISDLGIKVPAGKAINVYQYNPYLTVSKVEGSRSSGALFRRLESRVLMVIVKATNPIPQTLNQLKESNKTVHAKKTKTSVVIEQKTDEPEEDGNFDFADYGITDVGPDVSTSKEDGSVFIHTKQDDAVKPDKGSPLEPVIESGVSNQSQVVMKHMQESMTDPAGLIADATTPSLSQPFTVVKPHQDSEEKESERVTPTGENITKDSSGAVVVGGEKKPRSIKTVKKAQEEGDDCMLPGDDEEGADEAIDLEKTEFDTKVAVKTEDGSVIMKIKEDEPEEKE</sequence>
<evidence type="ECO:0000256" key="1">
    <source>
        <dbReference type="SAM" id="MobiDB-lite"/>
    </source>
</evidence>
<protein>
    <submittedName>
        <fullName evidence="2">Uncharacterized protein</fullName>
    </submittedName>
</protein>
<reference evidence="2" key="1">
    <citation type="journal article" date="2015" name="Nature">
        <title>Complex archaea that bridge the gap between prokaryotes and eukaryotes.</title>
        <authorList>
            <person name="Spang A."/>
            <person name="Saw J.H."/>
            <person name="Jorgensen S.L."/>
            <person name="Zaremba-Niedzwiedzka K."/>
            <person name="Martijn J."/>
            <person name="Lind A.E."/>
            <person name="van Eijk R."/>
            <person name="Schleper C."/>
            <person name="Guy L."/>
            <person name="Ettema T.J."/>
        </authorList>
    </citation>
    <scope>NUCLEOTIDE SEQUENCE</scope>
</reference>
<feature type="compositionally biased region" description="Basic and acidic residues" evidence="1">
    <location>
        <begin position="202"/>
        <end position="213"/>
    </location>
</feature>
<proteinExistence type="predicted"/>
<accession>A0A0F9MZJ0</accession>
<dbReference type="AlphaFoldDB" id="A0A0F9MZJ0"/>
<feature type="region of interest" description="Disordered" evidence="1">
    <location>
        <begin position="197"/>
        <end position="261"/>
    </location>
</feature>
<comment type="caution">
    <text evidence="2">The sequence shown here is derived from an EMBL/GenBank/DDBJ whole genome shotgun (WGS) entry which is preliminary data.</text>
</comment>
<dbReference type="EMBL" id="LAZR01007927">
    <property type="protein sequence ID" value="KKM82020.1"/>
    <property type="molecule type" value="Genomic_DNA"/>
</dbReference>
<name>A0A0F9MZJ0_9ZZZZ</name>